<dbReference type="InterPro" id="IPR036709">
    <property type="entry name" value="Autotransporte_beta_dom_sf"/>
</dbReference>
<evidence type="ECO:0000313" key="2">
    <source>
        <dbReference type="EMBL" id="GGD85532.1"/>
    </source>
</evidence>
<dbReference type="Proteomes" id="UP000619041">
    <property type="component" value="Unassembled WGS sequence"/>
</dbReference>
<keyword evidence="3" id="KW-1185">Reference proteome</keyword>
<gene>
    <name evidence="2" type="ORF">GCM10011515_01500</name>
</gene>
<name>A0ABQ1RZM5_9SPHN</name>
<accession>A0ABQ1RZM5</accession>
<sequence length="741" mass="76197">MARSGRTPTRCGGYAVEQNGLLGGTVYVGGAFGYVDPTVMTSDITAVIDLNSGSVTGGGVVAEYDEETGERFTSTTVNLNGSGYLGLGDTALAQLEDAFGDVDPQIAIEGDLSAYAGGARVLGVDVLNKTGSGVFLITGADYMPVTNTNRVADYTLDLGVFTINGGEIQLATASDDGVFGIRGDILNNAGLVLGSRVAIPAPLFGINATVQAIDGVEVYQNGDFTQSGTGTLTVGVTPTLVRVFDPAYSSVSFSTNPLAVQQIGLASGLFTTPENAYGQAFTDLGTGFLTVDGDLNLAGKVQLVSPTGGLFTDGQTVDIASVSGAVSATADVVVNNGSNFVTFDLGTRTAGGRTIVFASADRAGYETVGNNDNAIAAGSALSAALPDVVARIRAGSVGGIGLAGDQFVLAQDLANIFVAFDTLLTKDEVTLALNDLASGEFYGSLTTLSTTAPFVDAISTSRVPQGASGFNLWLAPSGDFVKYDGNDEVGSNKLHADNYGMSGGFGVATGNGELGMGFGYGRISADARDNLLQATADTWMIGAYARQAFGPLAVGADVVYGWSDWSASRVMPTMSRTALAEFDSTELRGNLRAEYMLDLGGGWVAPFAQVELRKYDFDGFTEEGAGAVNLIVDEADDTVITPSLGLRAGTSFETGMATLRPELTLAYSFQGDNNSFRDVAYTGAPTTPFRLQGVDPDGFFTIGAGLFADIGKNSGAFLRGSFATGSDVNVASLNAGVTIGF</sequence>
<protein>
    <recommendedName>
        <fullName evidence="1">Autotransporter domain-containing protein</fullName>
    </recommendedName>
</protein>
<dbReference type="InterPro" id="IPR005546">
    <property type="entry name" value="Autotransporte_beta"/>
</dbReference>
<dbReference type="SMART" id="SM00869">
    <property type="entry name" value="Autotransporter"/>
    <property type="match status" value="1"/>
</dbReference>
<dbReference type="EMBL" id="BMKL01000001">
    <property type="protein sequence ID" value="GGD85532.1"/>
    <property type="molecule type" value="Genomic_DNA"/>
</dbReference>
<dbReference type="Pfam" id="PF03797">
    <property type="entry name" value="Autotransporter"/>
    <property type="match status" value="1"/>
</dbReference>
<evidence type="ECO:0000259" key="1">
    <source>
        <dbReference type="PROSITE" id="PS51208"/>
    </source>
</evidence>
<comment type="caution">
    <text evidence="2">The sequence shown here is derived from an EMBL/GenBank/DDBJ whole genome shotgun (WGS) entry which is preliminary data.</text>
</comment>
<reference evidence="3" key="1">
    <citation type="journal article" date="2019" name="Int. J. Syst. Evol. Microbiol.">
        <title>The Global Catalogue of Microorganisms (GCM) 10K type strain sequencing project: providing services to taxonomists for standard genome sequencing and annotation.</title>
        <authorList>
            <consortium name="The Broad Institute Genomics Platform"/>
            <consortium name="The Broad Institute Genome Sequencing Center for Infectious Disease"/>
            <person name="Wu L."/>
            <person name="Ma J."/>
        </authorList>
    </citation>
    <scope>NUCLEOTIDE SEQUENCE [LARGE SCALE GENOMIC DNA]</scope>
    <source>
        <strain evidence="3">CGMCC 1.15959</strain>
    </source>
</reference>
<proteinExistence type="predicted"/>
<dbReference type="Gene3D" id="2.40.128.130">
    <property type="entry name" value="Autotransporter beta-domain"/>
    <property type="match status" value="1"/>
</dbReference>
<feature type="domain" description="Autotransporter" evidence="1">
    <location>
        <begin position="465"/>
        <end position="741"/>
    </location>
</feature>
<organism evidence="2 3">
    <name type="scientific">Tsuneonella deserti</name>
    <dbReference type="NCBI Taxonomy" id="2035528"/>
    <lineage>
        <taxon>Bacteria</taxon>
        <taxon>Pseudomonadati</taxon>
        <taxon>Pseudomonadota</taxon>
        <taxon>Alphaproteobacteria</taxon>
        <taxon>Sphingomonadales</taxon>
        <taxon>Erythrobacteraceae</taxon>
        <taxon>Tsuneonella</taxon>
    </lineage>
</organism>
<dbReference type="PROSITE" id="PS51208">
    <property type="entry name" value="AUTOTRANSPORTER"/>
    <property type="match status" value="1"/>
</dbReference>
<evidence type="ECO:0000313" key="3">
    <source>
        <dbReference type="Proteomes" id="UP000619041"/>
    </source>
</evidence>
<dbReference type="SUPFAM" id="SSF103515">
    <property type="entry name" value="Autotransporter"/>
    <property type="match status" value="1"/>
</dbReference>